<comment type="caution">
    <text evidence="2">The sequence shown here is derived from an EMBL/GenBank/DDBJ whole genome shotgun (WGS) entry which is preliminary data.</text>
</comment>
<proteinExistence type="predicted"/>
<reference evidence="2 3" key="1">
    <citation type="submission" date="2020-04" db="EMBL/GenBank/DDBJ databases">
        <title>Perkinsus olseni comparative genomics.</title>
        <authorList>
            <person name="Bogema D.R."/>
        </authorList>
    </citation>
    <scope>NUCLEOTIDE SEQUENCE [LARGE SCALE GENOMIC DNA]</scope>
    <source>
        <strain evidence="2">00978-12</strain>
    </source>
</reference>
<feature type="region of interest" description="Disordered" evidence="1">
    <location>
        <begin position="1"/>
        <end position="20"/>
    </location>
</feature>
<dbReference type="Pfam" id="PF01221">
    <property type="entry name" value="Dynein_light"/>
    <property type="match status" value="1"/>
</dbReference>
<dbReference type="AlphaFoldDB" id="A0A7J6PEJ1"/>
<evidence type="ECO:0000256" key="1">
    <source>
        <dbReference type="SAM" id="MobiDB-lite"/>
    </source>
</evidence>
<name>A0A7J6PEJ1_PEROL</name>
<dbReference type="Gene3D" id="3.30.740.10">
    <property type="entry name" value="Protein Inhibitor Of Neuronal Nitric Oxide Synthase"/>
    <property type="match status" value="1"/>
</dbReference>
<dbReference type="SMART" id="SM01375">
    <property type="entry name" value="Dynein_light"/>
    <property type="match status" value="1"/>
</dbReference>
<accession>A0A7J6PEJ1</accession>
<evidence type="ECO:0008006" key="4">
    <source>
        <dbReference type="Google" id="ProtNLM"/>
    </source>
</evidence>
<dbReference type="InterPro" id="IPR037177">
    <property type="entry name" value="DLC_sf"/>
</dbReference>
<evidence type="ECO:0000313" key="2">
    <source>
        <dbReference type="EMBL" id="KAF4694402.1"/>
    </source>
</evidence>
<evidence type="ECO:0000313" key="3">
    <source>
        <dbReference type="Proteomes" id="UP000541610"/>
    </source>
</evidence>
<dbReference type="GO" id="GO:0030286">
    <property type="term" value="C:dynein complex"/>
    <property type="evidence" value="ECO:0007669"/>
    <property type="project" value="InterPro"/>
</dbReference>
<feature type="compositionally biased region" description="Low complexity" evidence="1">
    <location>
        <begin position="1"/>
        <end position="11"/>
    </location>
</feature>
<feature type="region of interest" description="Disordered" evidence="1">
    <location>
        <begin position="46"/>
        <end position="68"/>
    </location>
</feature>
<dbReference type="SUPFAM" id="SSF54648">
    <property type="entry name" value="DLC"/>
    <property type="match status" value="1"/>
</dbReference>
<dbReference type="InterPro" id="IPR001372">
    <property type="entry name" value="Dynein_light_chain_typ-1/2"/>
</dbReference>
<protein>
    <recommendedName>
        <fullName evidence="4">Dynein light chain</fullName>
    </recommendedName>
</protein>
<dbReference type="EMBL" id="JABANP010000033">
    <property type="protein sequence ID" value="KAF4694402.1"/>
    <property type="molecule type" value="Genomic_DNA"/>
</dbReference>
<sequence length="386" mass="41984">MDQRPRGSSPPLYGPPPGSYSILLPSSTHVHNFQLPALPTGPANFAITGLPDMDENSSSSSEYSNDEGASLKDSLVNMLSTLSWPRVEVHPPIPWKERIPSISQVKDAFASSVAKFEESVDSAWEWLSRPVPLCGGPPKEYDPASEEIVHEWAPPMSQYQSVTSIGSLESHHSLAVEAPVSVAPSERSTKSITSSAQRCATCWSARFQQVIDKLTSRRRQEKADLYGGSSPFTTIPPPCEVIPDEAGSSVDDAIHPYCLKEILVSFVDRSLNLMSMDSSSERPVESLTASAPTQPVHTTCHVAAMPGDILNFILKEAKACEVKRLKDPSSSYSAVAKKLKDTIEQHHPGTWHVFVGKDFGAHVSAEANHLAHFNVGATAFMIYKHG</sequence>
<dbReference type="Proteomes" id="UP000541610">
    <property type="component" value="Unassembled WGS sequence"/>
</dbReference>
<dbReference type="GO" id="GO:0007017">
    <property type="term" value="P:microtubule-based process"/>
    <property type="evidence" value="ECO:0007669"/>
    <property type="project" value="InterPro"/>
</dbReference>
<dbReference type="OrthoDB" id="10033309at2759"/>
<gene>
    <name evidence="2" type="ORF">FOZ60_008272</name>
</gene>
<dbReference type="CDD" id="cd21450">
    <property type="entry name" value="DLC-like_DYNLL1-like"/>
    <property type="match status" value="1"/>
</dbReference>
<feature type="compositionally biased region" description="Low complexity" evidence="1">
    <location>
        <begin position="56"/>
        <end position="67"/>
    </location>
</feature>
<organism evidence="2 3">
    <name type="scientific">Perkinsus olseni</name>
    <name type="common">Perkinsus atlanticus</name>
    <dbReference type="NCBI Taxonomy" id="32597"/>
    <lineage>
        <taxon>Eukaryota</taxon>
        <taxon>Sar</taxon>
        <taxon>Alveolata</taxon>
        <taxon>Perkinsozoa</taxon>
        <taxon>Perkinsea</taxon>
        <taxon>Perkinsida</taxon>
        <taxon>Perkinsidae</taxon>
        <taxon>Perkinsus</taxon>
    </lineage>
</organism>